<comment type="similarity">
    <text evidence="2">Belongs to the binding-protein-dependent transport system permease family. FecCD subfamily.</text>
</comment>
<evidence type="ECO:0000313" key="11">
    <source>
        <dbReference type="Proteomes" id="UP001499930"/>
    </source>
</evidence>
<feature type="transmembrane region" description="Helical" evidence="9">
    <location>
        <begin position="282"/>
        <end position="309"/>
    </location>
</feature>
<dbReference type="RefSeq" id="WP_344904587.1">
    <property type="nucleotide sequence ID" value="NZ_BAAAWD010000020.1"/>
</dbReference>
<dbReference type="Proteomes" id="UP001499930">
    <property type="component" value="Unassembled WGS sequence"/>
</dbReference>
<evidence type="ECO:0000256" key="2">
    <source>
        <dbReference type="ARBA" id="ARBA00007935"/>
    </source>
</evidence>
<keyword evidence="11" id="KW-1185">Reference proteome</keyword>
<feature type="transmembrane region" description="Helical" evidence="9">
    <location>
        <begin position="349"/>
        <end position="369"/>
    </location>
</feature>
<gene>
    <name evidence="10" type="ORF">GCM10017559_71430</name>
</gene>
<comment type="subcellular location">
    <subcellularLocation>
        <location evidence="1">Cell membrane</location>
        <topology evidence="1">Multi-pass membrane protein</topology>
    </subcellularLocation>
</comment>
<protein>
    <submittedName>
        <fullName evidence="10">Iron chelate uptake ABC transporter family permease subunit</fullName>
    </submittedName>
</protein>
<keyword evidence="5 9" id="KW-0812">Transmembrane</keyword>
<keyword evidence="6 9" id="KW-1133">Transmembrane helix</keyword>
<feature type="transmembrane region" description="Helical" evidence="9">
    <location>
        <begin position="164"/>
        <end position="184"/>
    </location>
</feature>
<feature type="compositionally biased region" description="Pro residues" evidence="8">
    <location>
        <begin position="1"/>
        <end position="11"/>
    </location>
</feature>
<evidence type="ECO:0000256" key="4">
    <source>
        <dbReference type="ARBA" id="ARBA00022475"/>
    </source>
</evidence>
<keyword evidence="3" id="KW-0813">Transport</keyword>
<dbReference type="EMBL" id="BAAAWD010000020">
    <property type="protein sequence ID" value="GAA3033716.1"/>
    <property type="molecule type" value="Genomic_DNA"/>
</dbReference>
<proteinExistence type="inferred from homology"/>
<dbReference type="Pfam" id="PF01032">
    <property type="entry name" value="FecCD"/>
    <property type="match status" value="1"/>
</dbReference>
<evidence type="ECO:0000256" key="8">
    <source>
        <dbReference type="SAM" id="MobiDB-lite"/>
    </source>
</evidence>
<dbReference type="Gene3D" id="1.10.3470.10">
    <property type="entry name" value="ABC transporter involved in vitamin B12 uptake, BtuC"/>
    <property type="match status" value="1"/>
</dbReference>
<feature type="transmembrane region" description="Helical" evidence="9">
    <location>
        <begin position="193"/>
        <end position="212"/>
    </location>
</feature>
<dbReference type="PANTHER" id="PTHR30472">
    <property type="entry name" value="FERRIC ENTEROBACTIN TRANSPORT SYSTEM PERMEASE PROTEIN"/>
    <property type="match status" value="1"/>
</dbReference>
<feature type="compositionally biased region" description="Low complexity" evidence="8">
    <location>
        <begin position="12"/>
        <end position="26"/>
    </location>
</feature>
<evidence type="ECO:0000256" key="6">
    <source>
        <dbReference type="ARBA" id="ARBA00022989"/>
    </source>
</evidence>
<evidence type="ECO:0000256" key="3">
    <source>
        <dbReference type="ARBA" id="ARBA00022448"/>
    </source>
</evidence>
<feature type="transmembrane region" description="Helical" evidence="9">
    <location>
        <begin position="321"/>
        <end position="343"/>
    </location>
</feature>
<dbReference type="SUPFAM" id="SSF81345">
    <property type="entry name" value="ABC transporter involved in vitamin B12 uptake, BtuC"/>
    <property type="match status" value="1"/>
</dbReference>
<comment type="caution">
    <text evidence="10">The sequence shown here is derived from an EMBL/GenBank/DDBJ whole genome shotgun (WGS) entry which is preliminary data.</text>
</comment>
<feature type="transmembrane region" description="Helical" evidence="9">
    <location>
        <begin position="55"/>
        <end position="74"/>
    </location>
</feature>
<evidence type="ECO:0000256" key="7">
    <source>
        <dbReference type="ARBA" id="ARBA00023136"/>
    </source>
</evidence>
<feature type="transmembrane region" description="Helical" evidence="9">
    <location>
        <begin position="140"/>
        <end position="158"/>
    </location>
</feature>
<feature type="transmembrane region" description="Helical" evidence="9">
    <location>
        <begin position="110"/>
        <end position="128"/>
    </location>
</feature>
<dbReference type="InterPro" id="IPR000522">
    <property type="entry name" value="ABC_transptr_permease_BtuC"/>
</dbReference>
<dbReference type="PANTHER" id="PTHR30472:SF24">
    <property type="entry name" value="FERRIC ENTEROBACTIN TRANSPORT SYSTEM PERMEASE PROTEIN FEPG"/>
    <property type="match status" value="1"/>
</dbReference>
<reference evidence="11" key="1">
    <citation type="journal article" date="2019" name="Int. J. Syst. Evol. Microbiol.">
        <title>The Global Catalogue of Microorganisms (GCM) 10K type strain sequencing project: providing services to taxonomists for standard genome sequencing and annotation.</title>
        <authorList>
            <consortium name="The Broad Institute Genomics Platform"/>
            <consortium name="The Broad Institute Genome Sequencing Center for Infectious Disease"/>
            <person name="Wu L."/>
            <person name="Ma J."/>
        </authorList>
    </citation>
    <scope>NUCLEOTIDE SEQUENCE [LARGE SCALE GENOMIC DNA]</scope>
    <source>
        <strain evidence="11">JCM 3106</strain>
    </source>
</reference>
<feature type="region of interest" description="Disordered" evidence="8">
    <location>
        <begin position="1"/>
        <end position="37"/>
    </location>
</feature>
<sequence>MTASPPAPPSTTPATASTEPSTEPSSGTFRVLRSGGPRPPVLRLRSWSLRFSPRGLGAGFAITVVGLAVGLVALSTGEFTVPIPDILAALFGDGPPVAELIVNRLRAPRVVTGLLVGAAFGLSGAIFQSLTRNPLGSPDFIGFTAGASTGGIAAVILGGSAWQIAGASLAGCVVCAIVVYGLAFRRGVQGHRLILVGVGVGALLVSADWYMLTRADINDAATAGAWITGSLGGRGWEHAIPVAYALAVLLPACAWLSRPLRMMELGDDAARAVGLRVEPVRAAAIVTGVLLCGVATAAAGPVAFVALASPQLARRISRSPGVTLPLSALTGATLLVGADLAAQRLFAPVQLPVGIMTAAIGGLYLVFLLRRERR</sequence>
<evidence type="ECO:0000256" key="1">
    <source>
        <dbReference type="ARBA" id="ARBA00004651"/>
    </source>
</evidence>
<dbReference type="CDD" id="cd06550">
    <property type="entry name" value="TM_ABC_iron-siderophores_like"/>
    <property type="match status" value="1"/>
</dbReference>
<keyword evidence="7 9" id="KW-0472">Membrane</keyword>
<organism evidence="10 11">
    <name type="scientific">Streptosporangium longisporum</name>
    <dbReference type="NCBI Taxonomy" id="46187"/>
    <lineage>
        <taxon>Bacteria</taxon>
        <taxon>Bacillati</taxon>
        <taxon>Actinomycetota</taxon>
        <taxon>Actinomycetes</taxon>
        <taxon>Streptosporangiales</taxon>
        <taxon>Streptosporangiaceae</taxon>
        <taxon>Streptosporangium</taxon>
    </lineage>
</organism>
<evidence type="ECO:0000256" key="5">
    <source>
        <dbReference type="ARBA" id="ARBA00022692"/>
    </source>
</evidence>
<evidence type="ECO:0000313" key="10">
    <source>
        <dbReference type="EMBL" id="GAA3033716.1"/>
    </source>
</evidence>
<accession>A0ABP6L855</accession>
<evidence type="ECO:0000256" key="9">
    <source>
        <dbReference type="SAM" id="Phobius"/>
    </source>
</evidence>
<keyword evidence="4" id="KW-1003">Cell membrane</keyword>
<dbReference type="InterPro" id="IPR037294">
    <property type="entry name" value="ABC_BtuC-like"/>
</dbReference>
<name>A0ABP6L855_9ACTN</name>